<evidence type="ECO:0008006" key="3">
    <source>
        <dbReference type="Google" id="ProtNLM"/>
    </source>
</evidence>
<evidence type="ECO:0000313" key="1">
    <source>
        <dbReference type="EMBL" id="PPJ80361.1"/>
    </source>
</evidence>
<organism evidence="1 2">
    <name type="scientific">Staphylococcus haemolyticus</name>
    <dbReference type="NCBI Taxonomy" id="1283"/>
    <lineage>
        <taxon>Bacteria</taxon>
        <taxon>Bacillati</taxon>
        <taxon>Bacillota</taxon>
        <taxon>Bacilli</taxon>
        <taxon>Bacillales</taxon>
        <taxon>Staphylococcaceae</taxon>
        <taxon>Staphylococcus</taxon>
    </lineage>
</organism>
<dbReference type="PROSITE" id="PS00141">
    <property type="entry name" value="ASP_PROTEASE"/>
    <property type="match status" value="1"/>
</dbReference>
<gene>
    <name evidence="1" type="ORF">CV019_00345</name>
</gene>
<sequence>MSEAPTDPDAIVVEARRRAGRLIVTEAALDGQKLTVVLDTGSEMSVGNAALRRALERRGQLGAETPALLGSVTGKMLPASVMMARKLDVGGVTLLGLGIAFADVHTFRAIGIDERPALLLGMNALQAFESLTIDMRAKKLRFVVPAPAGQT</sequence>
<feature type="non-terminal residue" evidence="1">
    <location>
        <position position="151"/>
    </location>
</feature>
<proteinExistence type="predicted"/>
<dbReference type="GO" id="GO:0006508">
    <property type="term" value="P:proteolysis"/>
    <property type="evidence" value="ECO:0007669"/>
    <property type="project" value="InterPro"/>
</dbReference>
<dbReference type="Gene3D" id="2.40.70.10">
    <property type="entry name" value="Acid Proteases"/>
    <property type="match status" value="1"/>
</dbReference>
<reference evidence="1 2" key="1">
    <citation type="submission" date="2017-11" db="EMBL/GenBank/DDBJ databases">
        <authorList>
            <person name="Founou R.C."/>
            <person name="Founou L."/>
            <person name="Allam M."/>
            <person name="Ismail A."/>
            <person name="Essack S.Y."/>
        </authorList>
    </citation>
    <scope>NUCLEOTIDE SEQUENCE [LARGE SCALE GENOMIC DNA]</scope>
    <source>
        <strain evidence="1 2">G811N2B1</strain>
    </source>
</reference>
<dbReference type="Pfam" id="PF13650">
    <property type="entry name" value="Asp_protease_2"/>
    <property type="match status" value="1"/>
</dbReference>
<dbReference type="SUPFAM" id="SSF50630">
    <property type="entry name" value="Acid proteases"/>
    <property type="match status" value="1"/>
</dbReference>
<accession>A0A7Z1SEL9</accession>
<name>A0A7Z1SEL9_STAHA</name>
<dbReference type="Proteomes" id="UP000238153">
    <property type="component" value="Unassembled WGS sequence"/>
</dbReference>
<protein>
    <recommendedName>
        <fullName evidence="3">Peptidase A2 domain-containing protein</fullName>
    </recommendedName>
</protein>
<dbReference type="InterPro" id="IPR021109">
    <property type="entry name" value="Peptidase_aspartic_dom_sf"/>
</dbReference>
<evidence type="ECO:0000313" key="2">
    <source>
        <dbReference type="Proteomes" id="UP000238153"/>
    </source>
</evidence>
<dbReference type="GO" id="GO:0004190">
    <property type="term" value="F:aspartic-type endopeptidase activity"/>
    <property type="evidence" value="ECO:0007669"/>
    <property type="project" value="InterPro"/>
</dbReference>
<dbReference type="InterPro" id="IPR001969">
    <property type="entry name" value="Aspartic_peptidase_AS"/>
</dbReference>
<dbReference type="AlphaFoldDB" id="A0A7Z1SEL9"/>
<dbReference type="EMBL" id="PGWX01000020">
    <property type="protein sequence ID" value="PPJ80361.1"/>
    <property type="molecule type" value="Genomic_DNA"/>
</dbReference>
<comment type="caution">
    <text evidence="1">The sequence shown here is derived from an EMBL/GenBank/DDBJ whole genome shotgun (WGS) entry which is preliminary data.</text>
</comment>